<dbReference type="GO" id="GO:0005125">
    <property type="term" value="F:cytokine activity"/>
    <property type="evidence" value="ECO:0007669"/>
    <property type="project" value="TreeGrafter"/>
</dbReference>
<reference evidence="12" key="2">
    <citation type="submission" date="2024-08" db="UniProtKB">
        <authorList>
            <consortium name="EnsemblMetazoa"/>
        </authorList>
    </citation>
    <scope>IDENTIFICATION</scope>
</reference>
<name>A0AAR5PAG8_DENPD</name>
<evidence type="ECO:0000256" key="6">
    <source>
        <dbReference type="ARBA" id="ARBA00022687"/>
    </source>
</evidence>
<dbReference type="InterPro" id="IPR005817">
    <property type="entry name" value="Wnt"/>
</dbReference>
<dbReference type="AlphaFoldDB" id="A0AAR5PAG8"/>
<dbReference type="PANTHER" id="PTHR12027">
    <property type="entry name" value="WNT RELATED"/>
    <property type="match status" value="1"/>
</dbReference>
<evidence type="ECO:0000256" key="9">
    <source>
        <dbReference type="ARBA" id="ARBA00023288"/>
    </source>
</evidence>
<dbReference type="Proteomes" id="UP000019118">
    <property type="component" value="Unassembled WGS sequence"/>
</dbReference>
<keyword evidence="9" id="KW-0449">Lipoprotein</keyword>
<keyword evidence="5" id="KW-0272">Extracellular matrix</keyword>
<dbReference type="CDD" id="cd19337">
    <property type="entry name" value="Wnt_Wnt5"/>
    <property type="match status" value="1"/>
</dbReference>
<evidence type="ECO:0000313" key="12">
    <source>
        <dbReference type="EnsemblMetazoa" id="XP_019758074.1"/>
    </source>
</evidence>
<dbReference type="GO" id="GO:0045165">
    <property type="term" value="P:cell fate commitment"/>
    <property type="evidence" value="ECO:0007669"/>
    <property type="project" value="TreeGrafter"/>
</dbReference>
<sequence>MRFTDKFRRKVGAMLQFFMLGVFSVHQSIAARRPLVNGTWIRMGMAMDEMMQNDQGLPSCKVLPGLSPGQSRLCQLYIDHMNAVALGAKQAINECKYQFQNRRWNCSILGDINVFGPVFTIASREIAFAHALAAAGVAYSVSRACRDGQLSSCGCSNMERPKDLKQSFVWGGCGDNLEYGYKFTQNFVDVREKERKFKRGTREQGRSLMNIHNNEAGRRAVIKKSKVSCKCHGVSGSCSLITCFQQLANFREIGDYLRDKYDGATEVRVNRRGRLQLKDPRITIPTAYDLVYLEDSPDYCVKDDVRGTLGTKGRPCNRTSPDIDGCNILCCGRGYNTIKTVVKERCECKFKWCCEVQCKTCVRSFDEHICK</sequence>
<dbReference type="GO" id="GO:0005615">
    <property type="term" value="C:extracellular space"/>
    <property type="evidence" value="ECO:0007669"/>
    <property type="project" value="TreeGrafter"/>
</dbReference>
<evidence type="ECO:0000256" key="7">
    <source>
        <dbReference type="ARBA" id="ARBA00023157"/>
    </source>
</evidence>
<dbReference type="FunFam" id="3.30.2460.20:FF:000001">
    <property type="entry name" value="Wnt homolog"/>
    <property type="match status" value="1"/>
</dbReference>
<keyword evidence="8" id="KW-0325">Glycoprotein</keyword>
<dbReference type="GO" id="GO:0000902">
    <property type="term" value="P:cell morphogenesis"/>
    <property type="evidence" value="ECO:0007669"/>
    <property type="project" value="UniProtKB-ARBA"/>
</dbReference>
<dbReference type="PRINTS" id="PR01349">
    <property type="entry name" value="WNTPROTEIN"/>
</dbReference>
<dbReference type="SMART" id="SM00097">
    <property type="entry name" value="WNT1"/>
    <property type="match status" value="1"/>
</dbReference>
<keyword evidence="7" id="KW-1015">Disulfide bond</keyword>
<evidence type="ECO:0000256" key="4">
    <source>
        <dbReference type="ARBA" id="ARBA00022525"/>
    </source>
</evidence>
<evidence type="ECO:0000256" key="3">
    <source>
        <dbReference type="ARBA" id="ARBA00022473"/>
    </source>
</evidence>
<evidence type="ECO:0000256" key="8">
    <source>
        <dbReference type="ARBA" id="ARBA00023180"/>
    </source>
</evidence>
<dbReference type="EnsemblMetazoa" id="XM_019902515.1">
    <property type="protein sequence ID" value="XP_019758074.1"/>
    <property type="gene ID" value="LOC109536340"/>
</dbReference>
<evidence type="ECO:0000256" key="2">
    <source>
        <dbReference type="ARBA" id="ARBA00005683"/>
    </source>
</evidence>
<keyword evidence="3 10" id="KW-0217">Developmental protein</keyword>
<dbReference type="InterPro" id="IPR043158">
    <property type="entry name" value="Wnt_C"/>
</dbReference>
<keyword evidence="13" id="KW-1185">Reference proteome</keyword>
<dbReference type="Gene3D" id="3.30.2460.20">
    <property type="match status" value="1"/>
</dbReference>
<comment type="similarity">
    <text evidence="2 10">Belongs to the Wnt family.</text>
</comment>
<feature type="signal peptide" evidence="11">
    <location>
        <begin position="1"/>
        <end position="31"/>
    </location>
</feature>
<dbReference type="PANTHER" id="PTHR12027:SF77">
    <property type="entry name" value="PROTEIN WNT-5"/>
    <property type="match status" value="1"/>
</dbReference>
<protein>
    <recommendedName>
        <fullName evidence="10">Protein Wnt</fullName>
    </recommendedName>
</protein>
<dbReference type="PROSITE" id="PS00246">
    <property type="entry name" value="WNT1"/>
    <property type="match status" value="1"/>
</dbReference>
<keyword evidence="11" id="KW-0732">Signal</keyword>
<evidence type="ECO:0000256" key="11">
    <source>
        <dbReference type="SAM" id="SignalP"/>
    </source>
</evidence>
<evidence type="ECO:0000313" key="13">
    <source>
        <dbReference type="Proteomes" id="UP000019118"/>
    </source>
</evidence>
<reference evidence="13" key="1">
    <citation type="journal article" date="2013" name="Genome Biol.">
        <title>Draft genome of the mountain pine beetle, Dendroctonus ponderosae Hopkins, a major forest pest.</title>
        <authorList>
            <person name="Keeling C.I."/>
            <person name="Yuen M.M."/>
            <person name="Liao N.Y."/>
            <person name="Docking T.R."/>
            <person name="Chan S.K."/>
            <person name="Taylor G.A."/>
            <person name="Palmquist D.L."/>
            <person name="Jackman S.D."/>
            <person name="Nguyen A."/>
            <person name="Li M."/>
            <person name="Henderson H."/>
            <person name="Janes J.K."/>
            <person name="Zhao Y."/>
            <person name="Pandoh P."/>
            <person name="Moore R."/>
            <person name="Sperling F.A."/>
            <person name="Huber D.P."/>
            <person name="Birol I."/>
            <person name="Jones S.J."/>
            <person name="Bohlmann J."/>
        </authorList>
    </citation>
    <scope>NUCLEOTIDE SEQUENCE</scope>
</reference>
<proteinExistence type="inferred from homology"/>
<dbReference type="GO" id="GO:0030182">
    <property type="term" value="P:neuron differentiation"/>
    <property type="evidence" value="ECO:0007669"/>
    <property type="project" value="TreeGrafter"/>
</dbReference>
<dbReference type="GO" id="GO:0060560">
    <property type="term" value="P:developmental growth involved in morphogenesis"/>
    <property type="evidence" value="ECO:0007669"/>
    <property type="project" value="UniProtKB-ARBA"/>
</dbReference>
<feature type="chain" id="PRO_5043333406" description="Protein Wnt" evidence="11">
    <location>
        <begin position="32"/>
        <end position="371"/>
    </location>
</feature>
<comment type="subcellular location">
    <subcellularLocation>
        <location evidence="1 10">Secreted</location>
        <location evidence="1 10">Extracellular space</location>
        <location evidence="1 10">Extracellular matrix</location>
    </subcellularLocation>
</comment>
<evidence type="ECO:0000256" key="5">
    <source>
        <dbReference type="ARBA" id="ARBA00022530"/>
    </source>
</evidence>
<evidence type="ECO:0000256" key="10">
    <source>
        <dbReference type="RuleBase" id="RU003500"/>
    </source>
</evidence>
<organism evidence="12 13">
    <name type="scientific">Dendroctonus ponderosae</name>
    <name type="common">Mountain pine beetle</name>
    <dbReference type="NCBI Taxonomy" id="77166"/>
    <lineage>
        <taxon>Eukaryota</taxon>
        <taxon>Metazoa</taxon>
        <taxon>Ecdysozoa</taxon>
        <taxon>Arthropoda</taxon>
        <taxon>Hexapoda</taxon>
        <taxon>Insecta</taxon>
        <taxon>Pterygota</taxon>
        <taxon>Neoptera</taxon>
        <taxon>Endopterygota</taxon>
        <taxon>Coleoptera</taxon>
        <taxon>Polyphaga</taxon>
        <taxon>Cucujiformia</taxon>
        <taxon>Curculionidae</taxon>
        <taxon>Scolytinae</taxon>
        <taxon>Dendroctonus</taxon>
    </lineage>
</organism>
<comment type="function">
    <text evidence="10">Ligand for members of the frizzled family of seven transmembrane receptors.</text>
</comment>
<dbReference type="KEGG" id="dpa:109536340"/>
<evidence type="ECO:0000256" key="1">
    <source>
        <dbReference type="ARBA" id="ARBA00004498"/>
    </source>
</evidence>
<dbReference type="GO" id="GO:0005109">
    <property type="term" value="F:frizzled binding"/>
    <property type="evidence" value="ECO:0007669"/>
    <property type="project" value="TreeGrafter"/>
</dbReference>
<dbReference type="InterPro" id="IPR018161">
    <property type="entry name" value="Wnt_CS"/>
</dbReference>
<keyword evidence="4" id="KW-0964">Secreted</keyword>
<dbReference type="RefSeq" id="XP_019758074.1">
    <property type="nucleotide sequence ID" value="XM_019902515.2"/>
</dbReference>
<accession>A0AAR5PAG8</accession>
<dbReference type="GeneID" id="109536340"/>
<keyword evidence="6 10" id="KW-0879">Wnt signaling pathway</keyword>
<dbReference type="Pfam" id="PF00110">
    <property type="entry name" value="wnt"/>
    <property type="match status" value="1"/>
</dbReference>
<dbReference type="GO" id="GO:0007517">
    <property type="term" value="P:muscle organ development"/>
    <property type="evidence" value="ECO:0007669"/>
    <property type="project" value="UniProtKB-ARBA"/>
</dbReference>
<dbReference type="GO" id="GO:0060070">
    <property type="term" value="P:canonical Wnt signaling pathway"/>
    <property type="evidence" value="ECO:0007669"/>
    <property type="project" value="TreeGrafter"/>
</dbReference>